<comment type="catalytic activity">
    <reaction evidence="1">
        <text>(7,8-dihydropterin-6-yl)methyl diphosphate + 4-aminobenzoate = 7,8-dihydropteroate + diphosphate</text>
        <dbReference type="Rhea" id="RHEA:19949"/>
        <dbReference type="ChEBI" id="CHEBI:17836"/>
        <dbReference type="ChEBI" id="CHEBI:17839"/>
        <dbReference type="ChEBI" id="CHEBI:33019"/>
        <dbReference type="ChEBI" id="CHEBI:72950"/>
        <dbReference type="EC" id="2.5.1.15"/>
    </reaction>
</comment>
<dbReference type="NCBIfam" id="TIGR01496">
    <property type="entry name" value="DHPS"/>
    <property type="match status" value="1"/>
</dbReference>
<dbReference type="EC" id="2.5.1.15" evidence="5 10"/>
<evidence type="ECO:0000256" key="6">
    <source>
        <dbReference type="ARBA" id="ARBA00022679"/>
    </source>
</evidence>
<name>A0A8J3EWC4_9BIFI</name>
<dbReference type="CDD" id="cd00739">
    <property type="entry name" value="DHPS"/>
    <property type="match status" value="1"/>
</dbReference>
<dbReference type="PANTHER" id="PTHR20941">
    <property type="entry name" value="FOLATE SYNTHESIS PROTEINS"/>
    <property type="match status" value="1"/>
</dbReference>
<dbReference type="GO" id="GO:0046872">
    <property type="term" value="F:metal ion binding"/>
    <property type="evidence" value="ECO:0007669"/>
    <property type="project" value="UniProtKB-KW"/>
</dbReference>
<comment type="function">
    <text evidence="10">Catalyzes the condensation of para-aminobenzoate (pABA) with 6-hydroxymethyl-7,8-dihydropterin diphosphate (DHPt-PP) to form 7,8-dihydropteroate (H2Pte), the immediate precursor of folate derivatives.</text>
</comment>
<evidence type="ECO:0000256" key="9">
    <source>
        <dbReference type="ARBA" id="ARBA00022909"/>
    </source>
</evidence>
<dbReference type="AlphaFoldDB" id="A0A8J3EWC4"/>
<evidence type="ECO:0000259" key="11">
    <source>
        <dbReference type="PROSITE" id="PS50972"/>
    </source>
</evidence>
<comment type="caution">
    <text evidence="12">The sequence shown here is derived from an EMBL/GenBank/DDBJ whole genome shotgun (WGS) entry which is preliminary data.</text>
</comment>
<evidence type="ECO:0000313" key="12">
    <source>
        <dbReference type="EMBL" id="GGI13925.1"/>
    </source>
</evidence>
<dbReference type="SUPFAM" id="SSF51717">
    <property type="entry name" value="Dihydropteroate synthetase-like"/>
    <property type="match status" value="1"/>
</dbReference>
<keyword evidence="9 10" id="KW-0289">Folate biosynthesis</keyword>
<evidence type="ECO:0000256" key="10">
    <source>
        <dbReference type="RuleBase" id="RU361205"/>
    </source>
</evidence>
<reference evidence="12" key="1">
    <citation type="journal article" date="2014" name="Int. J. Syst. Evol. Microbiol.">
        <title>Complete genome sequence of Corynebacterium casei LMG S-19264T (=DSM 44701T), isolated from a smear-ripened cheese.</title>
        <authorList>
            <consortium name="US DOE Joint Genome Institute (JGI-PGF)"/>
            <person name="Walter F."/>
            <person name="Albersmeier A."/>
            <person name="Kalinowski J."/>
            <person name="Ruckert C."/>
        </authorList>
    </citation>
    <scope>NUCLEOTIDE SEQUENCE</scope>
    <source>
        <strain evidence="12">CCM 8606</strain>
    </source>
</reference>
<dbReference type="GO" id="GO:0046654">
    <property type="term" value="P:tetrahydrofolate biosynthetic process"/>
    <property type="evidence" value="ECO:0007669"/>
    <property type="project" value="UniProtKB-UniPathway"/>
</dbReference>
<evidence type="ECO:0000313" key="13">
    <source>
        <dbReference type="Proteomes" id="UP000619536"/>
    </source>
</evidence>
<evidence type="ECO:0000256" key="7">
    <source>
        <dbReference type="ARBA" id="ARBA00022723"/>
    </source>
</evidence>
<dbReference type="PANTHER" id="PTHR20941:SF1">
    <property type="entry name" value="FOLIC ACID SYNTHESIS PROTEIN FOL1"/>
    <property type="match status" value="1"/>
</dbReference>
<comment type="cofactor">
    <cofactor evidence="2 10">
        <name>Mg(2+)</name>
        <dbReference type="ChEBI" id="CHEBI:18420"/>
    </cofactor>
</comment>
<evidence type="ECO:0000256" key="8">
    <source>
        <dbReference type="ARBA" id="ARBA00022842"/>
    </source>
</evidence>
<dbReference type="EMBL" id="BMDH01000002">
    <property type="protein sequence ID" value="GGI13925.1"/>
    <property type="molecule type" value="Genomic_DNA"/>
</dbReference>
<protein>
    <recommendedName>
        <fullName evidence="5 10">Dihydropteroate synthase</fullName>
        <shortName evidence="10">DHPS</shortName>
        <ecNumber evidence="5 10">2.5.1.15</ecNumber>
    </recommendedName>
    <alternativeName>
        <fullName evidence="10">Dihydropteroate pyrophosphorylase</fullName>
    </alternativeName>
</protein>
<evidence type="ECO:0000256" key="2">
    <source>
        <dbReference type="ARBA" id="ARBA00001946"/>
    </source>
</evidence>
<dbReference type="Gene3D" id="3.20.20.20">
    <property type="entry name" value="Dihydropteroate synthase-like"/>
    <property type="match status" value="1"/>
</dbReference>
<evidence type="ECO:0000256" key="4">
    <source>
        <dbReference type="ARBA" id="ARBA00009503"/>
    </source>
</evidence>
<dbReference type="GO" id="GO:0005829">
    <property type="term" value="C:cytosol"/>
    <property type="evidence" value="ECO:0007669"/>
    <property type="project" value="TreeGrafter"/>
</dbReference>
<sequence>MALSLEQLMNPQQTLVMGVLNITQDSFSDGGLWLDPDKAIEHAQDMIAAGADIIDIGAESTRPGAIRVDEQEELQRVVRAVKPLAEQGAIISVDTTRASVAQAALDAGASIINDVSGGLLDPQIAHVVAQYECVYILQHWRGWLQGGTSRVPDADTAHYEHGVLADVMGELREQIDAVCEAGVDSDHIVIDPGLGFSKPTIDLNMPLMTGLHNLQTLGFPVLIGASRKRFTAALAGKCGFEATNEQRDYVTATLSALCSLHGAWAVRVHNVAASKLAIATVQAWKQYQNN</sequence>
<keyword evidence="8 10" id="KW-0460">Magnesium</keyword>
<dbReference type="PROSITE" id="PS00793">
    <property type="entry name" value="DHPS_2"/>
    <property type="match status" value="1"/>
</dbReference>
<proteinExistence type="inferred from homology"/>
<dbReference type="UniPathway" id="UPA00077">
    <property type="reaction ID" value="UER00156"/>
</dbReference>
<dbReference type="Pfam" id="PF00809">
    <property type="entry name" value="Pterin_bind"/>
    <property type="match status" value="1"/>
</dbReference>
<comment type="pathway">
    <text evidence="3 10">Cofactor biosynthesis; tetrahydrofolate biosynthesis; 7,8-dihydrofolate from 2-amino-4-hydroxy-6-hydroxymethyl-7,8-dihydropteridine diphosphate and 4-aminobenzoate: step 1/2.</text>
</comment>
<keyword evidence="13" id="KW-1185">Reference proteome</keyword>
<evidence type="ECO:0000256" key="3">
    <source>
        <dbReference type="ARBA" id="ARBA00004763"/>
    </source>
</evidence>
<dbReference type="InterPro" id="IPR006390">
    <property type="entry name" value="DHP_synth_dom"/>
</dbReference>
<keyword evidence="6 10" id="KW-0808">Transferase</keyword>
<reference evidence="12" key="2">
    <citation type="submission" date="2020-09" db="EMBL/GenBank/DDBJ databases">
        <authorList>
            <person name="Sun Q."/>
            <person name="Sedlacek I."/>
        </authorList>
    </citation>
    <scope>NUCLEOTIDE SEQUENCE</scope>
    <source>
        <strain evidence="12">CCM 8606</strain>
    </source>
</reference>
<evidence type="ECO:0000256" key="5">
    <source>
        <dbReference type="ARBA" id="ARBA00012458"/>
    </source>
</evidence>
<accession>A0A8J3EWC4</accession>
<dbReference type="GO" id="GO:0004156">
    <property type="term" value="F:dihydropteroate synthase activity"/>
    <property type="evidence" value="ECO:0007669"/>
    <property type="project" value="UniProtKB-EC"/>
</dbReference>
<dbReference type="Proteomes" id="UP000619536">
    <property type="component" value="Unassembled WGS sequence"/>
</dbReference>
<organism evidence="12 13">
    <name type="scientific">Galliscardovia ingluviei</name>
    <dbReference type="NCBI Taxonomy" id="1769422"/>
    <lineage>
        <taxon>Bacteria</taxon>
        <taxon>Bacillati</taxon>
        <taxon>Actinomycetota</taxon>
        <taxon>Actinomycetes</taxon>
        <taxon>Bifidobacteriales</taxon>
        <taxon>Bifidobacteriaceae</taxon>
        <taxon>Galliscardovia</taxon>
    </lineage>
</organism>
<evidence type="ECO:0000256" key="1">
    <source>
        <dbReference type="ARBA" id="ARBA00000012"/>
    </source>
</evidence>
<feature type="domain" description="Pterin-binding" evidence="11">
    <location>
        <begin position="14"/>
        <end position="279"/>
    </location>
</feature>
<dbReference type="PROSITE" id="PS50972">
    <property type="entry name" value="PTERIN_BINDING"/>
    <property type="match status" value="1"/>
</dbReference>
<keyword evidence="7 10" id="KW-0479">Metal-binding</keyword>
<dbReference type="PROSITE" id="PS00792">
    <property type="entry name" value="DHPS_1"/>
    <property type="match status" value="1"/>
</dbReference>
<dbReference type="InterPro" id="IPR045031">
    <property type="entry name" value="DHP_synth-like"/>
</dbReference>
<dbReference type="InterPro" id="IPR000489">
    <property type="entry name" value="Pterin-binding_dom"/>
</dbReference>
<comment type="similarity">
    <text evidence="4 10">Belongs to the DHPS family.</text>
</comment>
<gene>
    <name evidence="12" type="primary">folP</name>
    <name evidence="12" type="ORF">GCM10007377_08370</name>
</gene>
<dbReference type="GO" id="GO:0046656">
    <property type="term" value="P:folic acid biosynthetic process"/>
    <property type="evidence" value="ECO:0007669"/>
    <property type="project" value="UniProtKB-KW"/>
</dbReference>
<dbReference type="InterPro" id="IPR011005">
    <property type="entry name" value="Dihydropteroate_synth-like_sf"/>
</dbReference>